<proteinExistence type="inferred from homology"/>
<evidence type="ECO:0000256" key="11">
    <source>
        <dbReference type="ARBA" id="ARBA00047973"/>
    </source>
</evidence>
<comment type="cofactor">
    <cofactor evidence="2">
        <name>a divalent metal cation</name>
        <dbReference type="ChEBI" id="CHEBI:60240"/>
    </cofactor>
</comment>
<evidence type="ECO:0000256" key="3">
    <source>
        <dbReference type="ARBA" id="ARBA00008621"/>
    </source>
</evidence>
<comment type="function">
    <text evidence="8">Catalyzes the aldol cleavage of 4-hydroxy-4-methyl-2-oxoglutarate (HMG) into 2 molecules of pyruvate. Also contains a secondary oxaloacetate (OAA) decarboxylase activity due to the common pyruvate enolate transition state formed following C-C bond cleavage in the retro-aldol and decarboxylation reactions.</text>
</comment>
<comment type="catalytic activity">
    <reaction evidence="11">
        <text>oxaloacetate + H(+) = pyruvate + CO2</text>
        <dbReference type="Rhea" id="RHEA:15641"/>
        <dbReference type="ChEBI" id="CHEBI:15361"/>
        <dbReference type="ChEBI" id="CHEBI:15378"/>
        <dbReference type="ChEBI" id="CHEBI:16452"/>
        <dbReference type="ChEBI" id="CHEBI:16526"/>
        <dbReference type="EC" id="4.1.1.112"/>
    </reaction>
</comment>
<dbReference type="RefSeq" id="WP_382391711.1">
    <property type="nucleotide sequence ID" value="NZ_JBHTCQ010000001.1"/>
</dbReference>
<comment type="similarity">
    <text evidence="3">Belongs to the class II aldolase/RraA-like family.</text>
</comment>
<evidence type="ECO:0000313" key="13">
    <source>
        <dbReference type="Proteomes" id="UP001596455"/>
    </source>
</evidence>
<dbReference type="Proteomes" id="UP001596455">
    <property type="component" value="Unassembled WGS sequence"/>
</dbReference>
<dbReference type="Pfam" id="PF03737">
    <property type="entry name" value="RraA-like"/>
    <property type="match status" value="1"/>
</dbReference>
<reference evidence="13" key="1">
    <citation type="journal article" date="2019" name="Int. J. Syst. Evol. Microbiol.">
        <title>The Global Catalogue of Microorganisms (GCM) 10K type strain sequencing project: providing services to taxonomists for standard genome sequencing and annotation.</title>
        <authorList>
            <consortium name="The Broad Institute Genomics Platform"/>
            <consortium name="The Broad Institute Genome Sequencing Center for Infectious Disease"/>
            <person name="Wu L."/>
            <person name="Ma J."/>
        </authorList>
    </citation>
    <scope>NUCLEOTIDE SEQUENCE [LARGE SCALE GENOMIC DNA]</scope>
    <source>
        <strain evidence="13">JCM 1490</strain>
    </source>
</reference>
<dbReference type="EC" id="4.1.1.112" evidence="6"/>
<comment type="caution">
    <text evidence="12">The sequence shown here is derived from an EMBL/GenBank/DDBJ whole genome shotgun (WGS) entry which is preliminary data.</text>
</comment>
<evidence type="ECO:0000256" key="5">
    <source>
        <dbReference type="ARBA" id="ARBA00012213"/>
    </source>
</evidence>
<dbReference type="PANTHER" id="PTHR33254:SF16">
    <property type="entry name" value="BLR3842 PROTEIN"/>
    <property type="match status" value="1"/>
</dbReference>
<evidence type="ECO:0000313" key="12">
    <source>
        <dbReference type="EMBL" id="MFC7404379.1"/>
    </source>
</evidence>
<sequence length="238" mass="26122">MHESMSIEPELRKALQRVSVATLTTQLFVRGLRSTYLSGPVPLRPDQPQMVGPAYTVRSIPAREDLDVLSVFDDYDHPQRRAIEEAPPDSVLVIDSRRDTTAASLGHILATRFEVRGGAGIVTDGSVRDVDGFRTLTMPTFADGAAPTTNLARHHVVDLNQPIACGGVAVYPGDVMVGGSDGVICIPAHLAEEIAEEALKQEQLEDFILERIRSGHPLRNNYPASTQTLEIYERERRS</sequence>
<evidence type="ECO:0000256" key="6">
    <source>
        <dbReference type="ARBA" id="ARBA00012947"/>
    </source>
</evidence>
<protein>
    <recommendedName>
        <fullName evidence="7">Putative 4-hydroxy-4-methyl-2-oxoglutarate aldolase</fullName>
        <ecNumber evidence="6">4.1.1.112</ecNumber>
        <ecNumber evidence="5">4.1.3.17</ecNumber>
    </recommendedName>
    <alternativeName>
        <fullName evidence="10">Oxaloacetate decarboxylase</fullName>
    </alternativeName>
    <alternativeName>
        <fullName evidence="9">RraA-like protein</fullName>
    </alternativeName>
</protein>
<gene>
    <name evidence="12" type="ORF">ACFQQL_04595</name>
</gene>
<dbReference type="NCBIfam" id="NF006093">
    <property type="entry name" value="PRK08245.1"/>
    <property type="match status" value="1"/>
</dbReference>
<accession>A0ABW2Q4F5</accession>
<comment type="catalytic activity">
    <reaction evidence="1">
        <text>4-hydroxy-4-methyl-2-oxoglutarate = 2 pyruvate</text>
        <dbReference type="Rhea" id="RHEA:22748"/>
        <dbReference type="ChEBI" id="CHEBI:15361"/>
        <dbReference type="ChEBI" id="CHEBI:58276"/>
        <dbReference type="EC" id="4.1.3.17"/>
    </reaction>
</comment>
<dbReference type="InterPro" id="IPR005493">
    <property type="entry name" value="RraA/RraA-like"/>
</dbReference>
<evidence type="ECO:0000256" key="10">
    <source>
        <dbReference type="ARBA" id="ARBA00032305"/>
    </source>
</evidence>
<organism evidence="12 13">
    <name type="scientific">Georgenia alba</name>
    <dbReference type="NCBI Taxonomy" id="2233858"/>
    <lineage>
        <taxon>Bacteria</taxon>
        <taxon>Bacillati</taxon>
        <taxon>Actinomycetota</taxon>
        <taxon>Actinomycetes</taxon>
        <taxon>Micrococcales</taxon>
        <taxon>Bogoriellaceae</taxon>
        <taxon>Georgenia</taxon>
    </lineage>
</organism>
<comment type="subunit">
    <text evidence="4">Homotrimer.</text>
</comment>
<evidence type="ECO:0000256" key="7">
    <source>
        <dbReference type="ARBA" id="ARBA00016549"/>
    </source>
</evidence>
<dbReference type="EC" id="4.1.3.17" evidence="5"/>
<dbReference type="InterPro" id="IPR036704">
    <property type="entry name" value="RraA/RraA-like_sf"/>
</dbReference>
<dbReference type="EMBL" id="JBHTCQ010000001">
    <property type="protein sequence ID" value="MFC7404379.1"/>
    <property type="molecule type" value="Genomic_DNA"/>
</dbReference>
<evidence type="ECO:0000256" key="2">
    <source>
        <dbReference type="ARBA" id="ARBA00001968"/>
    </source>
</evidence>
<dbReference type="SUPFAM" id="SSF89562">
    <property type="entry name" value="RraA-like"/>
    <property type="match status" value="1"/>
</dbReference>
<dbReference type="PANTHER" id="PTHR33254">
    <property type="entry name" value="4-HYDROXY-4-METHYL-2-OXOGLUTARATE ALDOLASE 3-RELATED"/>
    <property type="match status" value="1"/>
</dbReference>
<keyword evidence="13" id="KW-1185">Reference proteome</keyword>
<dbReference type="CDD" id="cd16841">
    <property type="entry name" value="RraA_family"/>
    <property type="match status" value="1"/>
</dbReference>
<dbReference type="Gene3D" id="3.50.30.40">
    <property type="entry name" value="Ribonuclease E inhibitor RraA/RraA-like"/>
    <property type="match status" value="1"/>
</dbReference>
<evidence type="ECO:0000256" key="8">
    <source>
        <dbReference type="ARBA" id="ARBA00025046"/>
    </source>
</evidence>
<evidence type="ECO:0000256" key="4">
    <source>
        <dbReference type="ARBA" id="ARBA00011233"/>
    </source>
</evidence>
<evidence type="ECO:0000256" key="1">
    <source>
        <dbReference type="ARBA" id="ARBA00001342"/>
    </source>
</evidence>
<evidence type="ECO:0000256" key="9">
    <source>
        <dbReference type="ARBA" id="ARBA00030169"/>
    </source>
</evidence>
<name>A0ABW2Q4F5_9MICO</name>